<dbReference type="InterPro" id="IPR024079">
    <property type="entry name" value="MetalloPept_cat_dom_sf"/>
</dbReference>
<keyword evidence="13" id="KW-1185">Reference proteome</keyword>
<feature type="domain" description="Peptidase M3A/M3B catalytic" evidence="10">
    <location>
        <begin position="221"/>
        <end position="672"/>
    </location>
</feature>
<keyword evidence="4 9" id="KW-0378">Hydrolase</keyword>
<dbReference type="PANTHER" id="PTHR11804:SF84">
    <property type="entry name" value="SACCHAROLYSIN"/>
    <property type="match status" value="1"/>
</dbReference>
<evidence type="ECO:0000256" key="7">
    <source>
        <dbReference type="ARBA" id="ARBA00024603"/>
    </source>
</evidence>
<dbReference type="InterPro" id="IPR045090">
    <property type="entry name" value="Pept_M3A_M3B"/>
</dbReference>
<evidence type="ECO:0000256" key="1">
    <source>
        <dbReference type="ARBA" id="ARBA00006040"/>
    </source>
</evidence>
<comment type="caution">
    <text evidence="12">The sequence shown here is derived from an EMBL/GenBank/DDBJ whole genome shotgun (WGS) entry which is preliminary data.</text>
</comment>
<keyword evidence="6 9" id="KW-0482">Metalloprotease</keyword>
<evidence type="ECO:0000259" key="11">
    <source>
        <dbReference type="Pfam" id="PF19310"/>
    </source>
</evidence>
<dbReference type="RefSeq" id="WP_188858379.1">
    <property type="nucleotide sequence ID" value="NZ_BMLT01000002.1"/>
</dbReference>
<evidence type="ECO:0000256" key="2">
    <source>
        <dbReference type="ARBA" id="ARBA00022670"/>
    </source>
</evidence>
<dbReference type="EC" id="3.4.24.70" evidence="8"/>
<comment type="cofactor">
    <cofactor evidence="9">
        <name>Zn(2+)</name>
        <dbReference type="ChEBI" id="CHEBI:29105"/>
    </cofactor>
    <text evidence="9">Binds 1 zinc ion.</text>
</comment>
<dbReference type="InterPro" id="IPR024080">
    <property type="entry name" value="Neurolysin/TOP_N"/>
</dbReference>
<keyword evidence="3 9" id="KW-0479">Metal-binding</keyword>
<organism evidence="12 13">
    <name type="scientific">Marinobacterium nitratireducens</name>
    <dbReference type="NCBI Taxonomy" id="518897"/>
    <lineage>
        <taxon>Bacteria</taxon>
        <taxon>Pseudomonadati</taxon>
        <taxon>Pseudomonadota</taxon>
        <taxon>Gammaproteobacteria</taxon>
        <taxon>Oceanospirillales</taxon>
        <taxon>Oceanospirillaceae</taxon>
        <taxon>Marinobacterium</taxon>
    </lineage>
</organism>
<dbReference type="GO" id="GO:0046872">
    <property type="term" value="F:metal ion binding"/>
    <property type="evidence" value="ECO:0007669"/>
    <property type="project" value="UniProtKB-UniRule"/>
</dbReference>
<reference evidence="12 13" key="1">
    <citation type="journal article" date="2014" name="Int. J. Syst. Evol. Microbiol.">
        <title>Complete genome sequence of Corynebacterium casei LMG S-19264T (=DSM 44701T), isolated from a smear-ripened cheese.</title>
        <authorList>
            <consortium name="US DOE Joint Genome Institute (JGI-PGF)"/>
            <person name="Walter F."/>
            <person name="Albersmeier A."/>
            <person name="Kalinowski J."/>
            <person name="Ruckert C."/>
        </authorList>
    </citation>
    <scope>NUCLEOTIDE SEQUENCE [LARGE SCALE GENOMIC DNA]</scope>
    <source>
        <strain evidence="12 13">CGMCC 1.7286</strain>
    </source>
</reference>
<proteinExistence type="inferred from homology"/>
<evidence type="ECO:0000256" key="3">
    <source>
        <dbReference type="ARBA" id="ARBA00022723"/>
    </source>
</evidence>
<evidence type="ECO:0000256" key="6">
    <source>
        <dbReference type="ARBA" id="ARBA00023049"/>
    </source>
</evidence>
<dbReference type="InterPro" id="IPR024077">
    <property type="entry name" value="Neurolysin/TOP_dom2"/>
</dbReference>
<evidence type="ECO:0000313" key="13">
    <source>
        <dbReference type="Proteomes" id="UP000599578"/>
    </source>
</evidence>
<evidence type="ECO:0000256" key="9">
    <source>
        <dbReference type="RuleBase" id="RU003435"/>
    </source>
</evidence>
<dbReference type="Proteomes" id="UP000599578">
    <property type="component" value="Unassembled WGS sequence"/>
</dbReference>
<dbReference type="SUPFAM" id="SSF55486">
    <property type="entry name" value="Metalloproteases ('zincins'), catalytic domain"/>
    <property type="match status" value="1"/>
</dbReference>
<dbReference type="InterPro" id="IPR034005">
    <property type="entry name" value="M3A_DCP"/>
</dbReference>
<dbReference type="InterPro" id="IPR045666">
    <property type="entry name" value="OpdA_N"/>
</dbReference>
<keyword evidence="5 9" id="KW-0862">Zinc</keyword>
<dbReference type="EMBL" id="BMLT01000002">
    <property type="protein sequence ID" value="GGO77475.1"/>
    <property type="molecule type" value="Genomic_DNA"/>
</dbReference>
<dbReference type="Pfam" id="PF01432">
    <property type="entry name" value="Peptidase_M3"/>
    <property type="match status" value="1"/>
</dbReference>
<evidence type="ECO:0000256" key="4">
    <source>
        <dbReference type="ARBA" id="ARBA00022801"/>
    </source>
</evidence>
<dbReference type="InterPro" id="IPR001567">
    <property type="entry name" value="Pept_M3A_M3B_dom"/>
</dbReference>
<keyword evidence="2 9" id="KW-0645">Protease</keyword>
<dbReference type="CDD" id="cd06456">
    <property type="entry name" value="M3A_DCP"/>
    <property type="match status" value="1"/>
</dbReference>
<evidence type="ECO:0000259" key="10">
    <source>
        <dbReference type="Pfam" id="PF01432"/>
    </source>
</evidence>
<comment type="similarity">
    <text evidence="1 9">Belongs to the peptidase M3 family.</text>
</comment>
<dbReference type="GO" id="GO:0004222">
    <property type="term" value="F:metalloendopeptidase activity"/>
    <property type="evidence" value="ECO:0007669"/>
    <property type="project" value="UniProtKB-EC"/>
</dbReference>
<dbReference type="GO" id="GO:0006508">
    <property type="term" value="P:proteolysis"/>
    <property type="evidence" value="ECO:0007669"/>
    <property type="project" value="UniProtKB-KW"/>
</dbReference>
<dbReference type="NCBIfam" id="NF008159">
    <property type="entry name" value="PRK10911.1"/>
    <property type="match status" value="1"/>
</dbReference>
<dbReference type="PANTHER" id="PTHR11804">
    <property type="entry name" value="PROTEASE M3 THIMET OLIGOPEPTIDASE-RELATED"/>
    <property type="match status" value="1"/>
</dbReference>
<dbReference type="FunFam" id="3.40.390.10:FF:000009">
    <property type="entry name" value="Oligopeptidase A"/>
    <property type="match status" value="1"/>
</dbReference>
<dbReference type="GO" id="GO:0006518">
    <property type="term" value="P:peptide metabolic process"/>
    <property type="evidence" value="ECO:0007669"/>
    <property type="project" value="TreeGrafter"/>
</dbReference>
<comment type="catalytic activity">
    <reaction evidence="7">
        <text>Hydrolysis of oligopeptides, with broad specificity. Gly or Ala commonly occur as P1 or P1' residues, but more distant residues are also important, as is shown by the fact that Z-Gly-Pro-Gly-|-Gly-Pro-Ala is cleaved, but not Z-(Gly)(5).</text>
        <dbReference type="EC" id="3.4.24.70"/>
    </reaction>
</comment>
<feature type="domain" description="Oligopeptidase A N-terminal" evidence="11">
    <location>
        <begin position="28"/>
        <end position="144"/>
    </location>
</feature>
<evidence type="ECO:0000313" key="12">
    <source>
        <dbReference type="EMBL" id="GGO77475.1"/>
    </source>
</evidence>
<sequence length="674" mass="76352">MSNPLLQPTELPAFSTIRPEAIEPAIDELLARNRERIEALCRAPGTPDWASLVAPLEQLNDELSNAWSPVSHLNSVVNEDKLREAYNACLPKLSQYWTELGQNQHLFEAFGKLGRHEEGLDDSQRKVVENTLRDFRLSGIALDTAGQQRYAELQQRLSKLTTQFSENVLDATNAWSLLITDEARLSGLPPMARAAAKQAAEARGQDGWLVTLDFPSYFAVITHADDRELRQQVYRAYMTRASELGADPKWDNSAIIDEILTLRHELAHLLGFANYAEYSLATKMAESPQQVVDFLEDLAEKSRPEAQREFGELCEYARREHGMHELQAWDVAYFSEKLKQARYEVSQEELRPYFPLPKVLDGLFQVAGRLFDVEIAEVESFDSWHRDARLFEVSRGGTPLARFYLDPFARERKRGGAWMDTCRIRRRLPDGALQLPVAYLVCNFTPAVGDDPALLTHNEVTTLFHEFGHGLHHMLTQIDYADVSGINGVAWDAVELPSQFLENWCWEPEALALISGHYQTGAVLPEALLEKMLAAKNFQSGMFMVRQLEFALFDFVLHRDYVPGETRVQSVLDRVREQVSVVPVPAFNRFQHGFSHIFAGGYAAGYYSYKWAEVLSADAFSRFEEEGIFNPQTGADFRRCILEAGGSREPMELFVAFRGREPSVDALLRHSGIA</sequence>
<dbReference type="AlphaFoldDB" id="A0A917Z8L5"/>
<dbReference type="Gene3D" id="1.10.1370.10">
    <property type="entry name" value="Neurolysin, domain 3"/>
    <property type="match status" value="1"/>
</dbReference>
<dbReference type="Gene3D" id="1.20.1050.40">
    <property type="entry name" value="Endopeptidase. Chain P, domain 1"/>
    <property type="match status" value="1"/>
</dbReference>
<dbReference type="Pfam" id="PF19310">
    <property type="entry name" value="TOP_N"/>
    <property type="match status" value="1"/>
</dbReference>
<name>A0A917Z8L5_9GAMM</name>
<evidence type="ECO:0000256" key="5">
    <source>
        <dbReference type="ARBA" id="ARBA00022833"/>
    </source>
</evidence>
<dbReference type="Gene3D" id="3.40.390.10">
    <property type="entry name" value="Collagenase (Catalytic Domain)"/>
    <property type="match status" value="1"/>
</dbReference>
<dbReference type="GO" id="GO:0005829">
    <property type="term" value="C:cytosol"/>
    <property type="evidence" value="ECO:0007669"/>
    <property type="project" value="UniProtKB-ARBA"/>
</dbReference>
<protein>
    <recommendedName>
        <fullName evidence="8">oligopeptidase A</fullName>
        <ecNumber evidence="8">3.4.24.70</ecNumber>
    </recommendedName>
</protein>
<evidence type="ECO:0000256" key="8">
    <source>
        <dbReference type="ARBA" id="ARBA00026100"/>
    </source>
</evidence>
<gene>
    <name evidence="12" type="primary">prlC</name>
    <name evidence="12" type="ORF">GCM10011348_07100</name>
</gene>
<accession>A0A917Z8L5</accession>